<feature type="compositionally biased region" description="Basic and acidic residues" evidence="9">
    <location>
        <begin position="1006"/>
        <end position="1017"/>
    </location>
</feature>
<dbReference type="Gene3D" id="1.10.510.10">
    <property type="entry name" value="Transferase(Phosphotransferase) domain 1"/>
    <property type="match status" value="1"/>
</dbReference>
<evidence type="ECO:0000256" key="4">
    <source>
        <dbReference type="ARBA" id="ARBA00022741"/>
    </source>
</evidence>
<evidence type="ECO:0000259" key="10">
    <source>
        <dbReference type="PROSITE" id="PS50011"/>
    </source>
</evidence>
<feature type="compositionally biased region" description="Low complexity" evidence="9">
    <location>
        <begin position="1019"/>
        <end position="1046"/>
    </location>
</feature>
<comment type="catalytic activity">
    <reaction evidence="7">
        <text>L-threonyl-[protein] + ATP = O-phospho-L-threonyl-[protein] + ADP + H(+)</text>
        <dbReference type="Rhea" id="RHEA:46608"/>
        <dbReference type="Rhea" id="RHEA-COMP:11060"/>
        <dbReference type="Rhea" id="RHEA-COMP:11605"/>
        <dbReference type="ChEBI" id="CHEBI:15378"/>
        <dbReference type="ChEBI" id="CHEBI:30013"/>
        <dbReference type="ChEBI" id="CHEBI:30616"/>
        <dbReference type="ChEBI" id="CHEBI:61977"/>
        <dbReference type="ChEBI" id="CHEBI:456216"/>
        <dbReference type="EC" id="2.7.11.1"/>
    </reaction>
</comment>
<feature type="compositionally biased region" description="Polar residues" evidence="9">
    <location>
        <begin position="945"/>
        <end position="957"/>
    </location>
</feature>
<feature type="region of interest" description="Disordered" evidence="9">
    <location>
        <begin position="505"/>
        <end position="602"/>
    </location>
</feature>
<dbReference type="GO" id="GO:0004674">
    <property type="term" value="F:protein serine/threonine kinase activity"/>
    <property type="evidence" value="ECO:0007669"/>
    <property type="project" value="UniProtKB-KW"/>
</dbReference>
<dbReference type="RefSeq" id="XP_014180142.1">
    <property type="nucleotide sequence ID" value="XM_014324667.1"/>
</dbReference>
<dbReference type="InterPro" id="IPR000719">
    <property type="entry name" value="Prot_kinase_dom"/>
</dbReference>
<evidence type="ECO:0000256" key="1">
    <source>
        <dbReference type="ARBA" id="ARBA00012513"/>
    </source>
</evidence>
<dbReference type="GeneID" id="25985142"/>
<feature type="compositionally biased region" description="Polar residues" evidence="9">
    <location>
        <begin position="33"/>
        <end position="56"/>
    </location>
</feature>
<comment type="catalytic activity">
    <reaction evidence="8">
        <text>L-seryl-[protein] + ATP = O-phospho-L-seryl-[protein] + ADP + H(+)</text>
        <dbReference type="Rhea" id="RHEA:17989"/>
        <dbReference type="Rhea" id="RHEA-COMP:9863"/>
        <dbReference type="Rhea" id="RHEA-COMP:11604"/>
        <dbReference type="ChEBI" id="CHEBI:15378"/>
        <dbReference type="ChEBI" id="CHEBI:29999"/>
        <dbReference type="ChEBI" id="CHEBI:30616"/>
        <dbReference type="ChEBI" id="CHEBI:83421"/>
        <dbReference type="ChEBI" id="CHEBI:456216"/>
        <dbReference type="EC" id="2.7.11.1"/>
    </reaction>
</comment>
<evidence type="ECO:0000313" key="12">
    <source>
        <dbReference type="Proteomes" id="UP000002748"/>
    </source>
</evidence>
<dbReference type="Gene3D" id="3.30.200.20">
    <property type="entry name" value="Phosphorylase Kinase, domain 1"/>
    <property type="match status" value="1"/>
</dbReference>
<dbReference type="VEuPathDB" id="FungiDB:A1Q1_01628"/>
<keyword evidence="3" id="KW-0808">Transferase</keyword>
<dbReference type="PANTHER" id="PTHR24356:SF390">
    <property type="entry name" value="PROTEIN KINASE C, BRAIN ISOZYME-RELATED"/>
    <property type="match status" value="1"/>
</dbReference>
<protein>
    <recommendedName>
        <fullName evidence="1">non-specific serine/threonine protein kinase</fullName>
        <ecNumber evidence="1">2.7.11.1</ecNumber>
    </recommendedName>
</protein>
<feature type="compositionally biased region" description="Polar residues" evidence="9">
    <location>
        <begin position="665"/>
        <end position="675"/>
    </location>
</feature>
<feature type="compositionally biased region" description="Polar residues" evidence="9">
    <location>
        <begin position="529"/>
        <end position="546"/>
    </location>
</feature>
<feature type="domain" description="Protein kinase" evidence="10">
    <location>
        <begin position="101"/>
        <end position="402"/>
    </location>
</feature>
<keyword evidence="4" id="KW-0547">Nucleotide-binding</keyword>
<dbReference type="SMART" id="SM00220">
    <property type="entry name" value="S_TKc"/>
    <property type="match status" value="1"/>
</dbReference>
<dbReference type="EMBL" id="ALBS01000175">
    <property type="protein sequence ID" value="EJT49270.1"/>
    <property type="molecule type" value="Genomic_DNA"/>
</dbReference>
<dbReference type="GO" id="GO:0005524">
    <property type="term" value="F:ATP binding"/>
    <property type="evidence" value="ECO:0007669"/>
    <property type="project" value="UniProtKB-KW"/>
</dbReference>
<dbReference type="GO" id="GO:0035556">
    <property type="term" value="P:intracellular signal transduction"/>
    <property type="evidence" value="ECO:0007669"/>
    <property type="project" value="TreeGrafter"/>
</dbReference>
<dbReference type="AlphaFoldDB" id="J4UDN8"/>
<keyword evidence="5" id="KW-0418">Kinase</keyword>
<dbReference type="InterPro" id="IPR045270">
    <property type="entry name" value="STKc_AGC"/>
</dbReference>
<evidence type="ECO:0000256" key="8">
    <source>
        <dbReference type="ARBA" id="ARBA00048679"/>
    </source>
</evidence>
<dbReference type="Pfam" id="PF00069">
    <property type="entry name" value="Pkinase"/>
    <property type="match status" value="1"/>
</dbReference>
<comment type="caution">
    <text evidence="11">The sequence shown here is derived from an EMBL/GenBank/DDBJ whole genome shotgun (WGS) entry which is preliminary data.</text>
</comment>
<feature type="region of interest" description="Disordered" evidence="9">
    <location>
        <begin position="618"/>
        <end position="675"/>
    </location>
</feature>
<accession>J4UDN8</accession>
<organism evidence="11 12">
    <name type="scientific">Trichosporon asahii var. asahii (strain ATCC 90039 / CBS 2479 / JCM 2466 / KCTC 7840 / NBRC 103889/ NCYC 2677 / UAMH 7654)</name>
    <name type="common">Yeast</name>
    <dbReference type="NCBI Taxonomy" id="1186058"/>
    <lineage>
        <taxon>Eukaryota</taxon>
        <taxon>Fungi</taxon>
        <taxon>Dikarya</taxon>
        <taxon>Basidiomycota</taxon>
        <taxon>Agaricomycotina</taxon>
        <taxon>Tremellomycetes</taxon>
        <taxon>Trichosporonales</taxon>
        <taxon>Trichosporonaceae</taxon>
        <taxon>Trichosporon</taxon>
    </lineage>
</organism>
<evidence type="ECO:0000256" key="6">
    <source>
        <dbReference type="ARBA" id="ARBA00022840"/>
    </source>
</evidence>
<dbReference type="PANTHER" id="PTHR24356">
    <property type="entry name" value="SERINE/THREONINE-PROTEIN KINASE"/>
    <property type="match status" value="1"/>
</dbReference>
<dbReference type="PROSITE" id="PS50011">
    <property type="entry name" value="PROTEIN_KINASE_DOM"/>
    <property type="match status" value="1"/>
</dbReference>
<keyword evidence="6" id="KW-0067">ATP-binding</keyword>
<dbReference type="KEGG" id="tasa:A1Q1_01628"/>
<feature type="compositionally biased region" description="Acidic residues" evidence="9">
    <location>
        <begin position="505"/>
        <end position="521"/>
    </location>
</feature>
<feature type="region of interest" description="Disordered" evidence="9">
    <location>
        <begin position="1"/>
        <end position="66"/>
    </location>
</feature>
<dbReference type="HOGENOM" id="CLU_287881_0_0_1"/>
<sequence length="1069" mass="115597">MVSVPYKIPLPASPPPTPPREDLATVTAGAGRTTETSSSAAPKNMSSTSSLSQTAANAGKAAKHLSMMRSAGIPSPDVSRDSCDDSYRSDHVRKLPKLNDFELIRVLGKGCAGRVLLVKHAGTTRVHAMKAISKRAVLANDELDHTLAEQQILKHFAADRRNPFVSRLYYSFSDKENFYLVMEFYPGGDLATQMEIHGILGPLRTRFYTCDIVAGILVRDLKPENILLNWHGHAVLADFGLSKSFGYRGDPIPVKLPADYIEGKGIPPVYAGKGFGSYRNGELTWDRAYSFVGTQEYLAPEVIKRNHYTYAIDWWALGCIVCECLTGRVPFRGHDDESNAELYERVINSRWDAMYRGETKPRSYLKERYRIDSTTYDFIDGLLQKEPMFRLTEPSVKVHPYFTNVDWATVDKGDYQDPFQLEINPVAEYNTQFFPRLCLEETPTVDMTGHDYGRDSDREQSPLNSDEVYARVQAEFAKELESFDWTCQDYELEDDVSDIAEDSEFALSEDESEDEPVDAEEQVAVPRSHSATDSEPQPVSNATASIRDSPEPVPIEEPVSAEIETTPQPPQQPLVQQVDIPVESSPSAPVIPEEPAQPMVESPVTAMETVHEDAPLSVTTVTTPPPAPAPPVARVASTSSKDASPDAPSIKLPPIDALGIRTTPAPEQSTVQPGDITISQDQYLNVRLPSGPPSSGLSVSDVISVPSPHQGSPNLLIRRHRHLPSIDRVNQRLSVDLGGTFAQLGDEDWEQLDSRKIPEAVNGANAAGQTYSRFARGLGSVLGRRPSSRTGGLRTPSMSVRSGLRKSVTTSESETDQDLERSPGGKTRSPLFAARGVENTKRVFGRIKAFPPSKRTGHDPSRLSARSPPTVHSAMPSATPSATHSAAPSATHSQSPSSSPSPVGSIRGVAPVAGLVIPSSPPTLAAPLPITTTAALPPSSNAATASLVASPSTTSVETPRLKRGGSLRADPASKRSSIVSAFSPGGKRIVRSGSEFNFFSKPKGRTQMERTVSERNPKAPATAPTTAPGSPGATSDSTLSAASASSVPRIELQPTPPIVWGLELNTEKA</sequence>
<evidence type="ECO:0000256" key="9">
    <source>
        <dbReference type="SAM" id="MobiDB-lite"/>
    </source>
</evidence>
<feature type="compositionally biased region" description="Low complexity" evidence="9">
    <location>
        <begin position="573"/>
        <end position="582"/>
    </location>
</feature>
<gene>
    <name evidence="11" type="ORF">A1Q1_01628</name>
</gene>
<feature type="region of interest" description="Disordered" evidence="9">
    <location>
        <begin position="778"/>
        <end position="905"/>
    </location>
</feature>
<reference evidence="11 12" key="1">
    <citation type="journal article" date="2012" name="Eukaryot. Cell">
        <title>Draft genome sequence of CBS 2479, the standard type strain of Trichosporon asahii.</title>
        <authorList>
            <person name="Yang R.Y."/>
            <person name="Li H.T."/>
            <person name="Zhu H."/>
            <person name="Zhou G.P."/>
            <person name="Wang M."/>
            <person name="Wang L."/>
        </authorList>
    </citation>
    <scope>NUCLEOTIDE SEQUENCE [LARGE SCALE GENOMIC DNA]</scope>
    <source>
        <strain evidence="12">ATCC 90039 / CBS 2479 / JCM 2466 / KCTC 7840 / NCYC 2677 / UAMH 7654</strain>
    </source>
</reference>
<feature type="region of interest" description="Disordered" evidence="9">
    <location>
        <begin position="945"/>
        <end position="973"/>
    </location>
</feature>
<evidence type="ECO:0000256" key="2">
    <source>
        <dbReference type="ARBA" id="ARBA00022527"/>
    </source>
</evidence>
<evidence type="ECO:0000256" key="5">
    <source>
        <dbReference type="ARBA" id="ARBA00022777"/>
    </source>
</evidence>
<dbReference type="InterPro" id="IPR050236">
    <property type="entry name" value="Ser_Thr_kinase_AGC"/>
</dbReference>
<name>J4UDN8_TRIAS</name>
<dbReference type="OrthoDB" id="63267at2759"/>
<keyword evidence="2" id="KW-0723">Serine/threonine-protein kinase</keyword>
<dbReference type="CDD" id="cd05123">
    <property type="entry name" value="STKc_AGC"/>
    <property type="match status" value="1"/>
</dbReference>
<dbReference type="SUPFAM" id="SSF56112">
    <property type="entry name" value="Protein kinase-like (PK-like)"/>
    <property type="match status" value="1"/>
</dbReference>
<evidence type="ECO:0000256" key="7">
    <source>
        <dbReference type="ARBA" id="ARBA00047899"/>
    </source>
</evidence>
<evidence type="ECO:0000256" key="3">
    <source>
        <dbReference type="ARBA" id="ARBA00022679"/>
    </source>
</evidence>
<feature type="compositionally biased region" description="Low complexity" evidence="9">
    <location>
        <begin position="872"/>
        <end position="902"/>
    </location>
</feature>
<feature type="region of interest" description="Disordered" evidence="9">
    <location>
        <begin position="997"/>
        <end position="1069"/>
    </location>
</feature>
<dbReference type="EC" id="2.7.11.1" evidence="1"/>
<evidence type="ECO:0000313" key="11">
    <source>
        <dbReference type="EMBL" id="EJT49270.1"/>
    </source>
</evidence>
<dbReference type="Proteomes" id="UP000002748">
    <property type="component" value="Unassembled WGS sequence"/>
</dbReference>
<proteinExistence type="predicted"/>
<dbReference type="InterPro" id="IPR011009">
    <property type="entry name" value="Kinase-like_dom_sf"/>
</dbReference>